<accession>A0A9P8RUA5</accession>
<dbReference type="GO" id="GO:0004707">
    <property type="term" value="F:MAP kinase activity"/>
    <property type="evidence" value="ECO:0007669"/>
    <property type="project" value="UniProtKB-EC"/>
</dbReference>
<reference evidence="10" key="1">
    <citation type="submission" date="2021-03" db="EMBL/GenBank/DDBJ databases">
        <title>Comparative genomics and phylogenomic investigation of the class Geoglossomycetes provide insights into ecological specialization and systematics.</title>
        <authorList>
            <person name="Melie T."/>
            <person name="Pirro S."/>
            <person name="Miller A.N."/>
            <person name="Quandt A."/>
        </authorList>
    </citation>
    <scope>NUCLEOTIDE SEQUENCE</scope>
    <source>
        <strain evidence="10">CAQ_001_2017</strain>
    </source>
</reference>
<dbReference type="InterPro" id="IPR011009">
    <property type="entry name" value="Kinase-like_dom_sf"/>
</dbReference>
<dbReference type="PANTHER" id="PTHR48016">
    <property type="entry name" value="MAP KINASE KINASE KINASE SSK2-RELATED-RELATED"/>
    <property type="match status" value="1"/>
</dbReference>
<feature type="region of interest" description="Disordered" evidence="8">
    <location>
        <begin position="140"/>
        <end position="169"/>
    </location>
</feature>
<feature type="region of interest" description="Disordered" evidence="8">
    <location>
        <begin position="232"/>
        <end position="272"/>
    </location>
</feature>
<dbReference type="EMBL" id="JAGHQM010000003">
    <property type="protein sequence ID" value="KAH0566523.1"/>
    <property type="molecule type" value="Genomic_DNA"/>
</dbReference>
<evidence type="ECO:0000256" key="3">
    <source>
        <dbReference type="ARBA" id="ARBA00022741"/>
    </source>
</evidence>
<dbReference type="GO" id="GO:0005524">
    <property type="term" value="F:ATP binding"/>
    <property type="evidence" value="ECO:0007669"/>
    <property type="project" value="UniProtKB-KW"/>
</dbReference>
<evidence type="ECO:0000256" key="2">
    <source>
        <dbReference type="ARBA" id="ARBA00022679"/>
    </source>
</evidence>
<feature type="domain" description="Protein kinase" evidence="9">
    <location>
        <begin position="511"/>
        <end position="788"/>
    </location>
</feature>
<evidence type="ECO:0000256" key="4">
    <source>
        <dbReference type="ARBA" id="ARBA00022777"/>
    </source>
</evidence>
<protein>
    <recommendedName>
        <fullName evidence="1">mitogen-activated protein kinase</fullName>
        <ecNumber evidence="1">2.7.11.24</ecNumber>
    </recommendedName>
</protein>
<evidence type="ECO:0000256" key="8">
    <source>
        <dbReference type="SAM" id="MobiDB-lite"/>
    </source>
</evidence>
<evidence type="ECO:0000256" key="7">
    <source>
        <dbReference type="ARBA" id="ARBA00048130"/>
    </source>
</evidence>
<dbReference type="Pfam" id="PF00069">
    <property type="entry name" value="Pkinase"/>
    <property type="match status" value="1"/>
</dbReference>
<proteinExistence type="predicted"/>
<dbReference type="SUPFAM" id="SSF56112">
    <property type="entry name" value="Protein kinase-like (PK-like)"/>
    <property type="match status" value="1"/>
</dbReference>
<dbReference type="Gene3D" id="3.30.200.20">
    <property type="entry name" value="Phosphorylase Kinase, domain 1"/>
    <property type="match status" value="1"/>
</dbReference>
<dbReference type="PROSITE" id="PS50011">
    <property type="entry name" value="PROTEIN_KINASE_DOM"/>
    <property type="match status" value="1"/>
</dbReference>
<dbReference type="PROSITE" id="PS00108">
    <property type="entry name" value="PROTEIN_KINASE_ST"/>
    <property type="match status" value="1"/>
</dbReference>
<keyword evidence="3" id="KW-0547">Nucleotide-binding</keyword>
<dbReference type="InterPro" id="IPR008271">
    <property type="entry name" value="Ser/Thr_kinase_AS"/>
</dbReference>
<keyword evidence="4" id="KW-0418">Kinase</keyword>
<dbReference type="Proteomes" id="UP000750711">
    <property type="component" value="Unassembled WGS sequence"/>
</dbReference>
<keyword evidence="5" id="KW-0067">ATP-binding</keyword>
<sequence>MPELSLFGQVVGDDGKTTGYYHVSYSVWVSIDEDGRVSCVDPLFIQRVVGDDEKTTEYYHINTSVWFSKDGDEKVTRVRPELIDRIAGDDGEVIMEYYHIDFSVWFSIDKDRRVTLLDANAILLPQEQTFKYDEMDIPNPAKRRVQTDPSTRTEIKRRRNAHPERNTRNTAPLPEWVIQSFQDWLLGNNNRFPNEEQMESFAKLIKSPMDELVLHQVIEWFESRPREKALFTDSAYGTRGSMNEPPSIDSKKEDSALEQARQSAPQPGCPSNDYYLRKKTNDRQFQCPYCYQDFKAKESWKRHMSARCNPGSGFVCLMEKTVSSDNGEMCSYCGGPYVEGHACSKGERPHRLCYNKPIDGKIFKTAENFKQHFKFMHSGIRHGDYLEKWRFPLRSRFDGYCGFCRRILKDPETWMAHVGDHFEDGKDMSSWDTSGTEVHQETTTGGDGSSGGASGGGSSSTLGDRWIGKYPGTDSQTLQWGQQTSSGSYRQTSDGYYPKECPSGKSDSLQLTHVKVLGHGAFSSVDRVLSKASGKMYARKIFRRSSHPTQHFQSFQTELKILSQLQHAHVVHVLNSFATGRASTILMEPVADCDLESFMRTHSSLQSEGRVALSKWYGCLVSGLEYIHGCRIRHGDIKPANILVKGTDIFYSDFGAAMALPDAQSTISGHFPNTRVYAAPEVVYKGQHGRPSDIFSLGCVFSEMVTVQVGERLEIFHELRSRKVGEAGIPDSSYYGNLSAIMSWIAKLRGKQSSLLPLLQQVLDSCATMLRDDRLARPTASDLADTFPPGACCEKGVARGQAKSHGPVMSLSNPLFTTELDYSGLALLHLGSFSPLDAWLDYQDTFEKFRCGYHIDSKGMRDYPSAIKQQGARKKLKMMQVLDADSPLGGAQYPPIQVCPRDYDRHAILLLHLGSWDAGARTRDRYATPVVLT</sequence>
<dbReference type="InterPro" id="IPR000719">
    <property type="entry name" value="Prot_kinase_dom"/>
</dbReference>
<keyword evidence="11" id="KW-1185">Reference proteome</keyword>
<name>A0A9P8RUA5_9PEZI</name>
<evidence type="ECO:0000256" key="1">
    <source>
        <dbReference type="ARBA" id="ARBA00012411"/>
    </source>
</evidence>
<evidence type="ECO:0000259" key="9">
    <source>
        <dbReference type="PROSITE" id="PS50011"/>
    </source>
</evidence>
<comment type="catalytic activity">
    <reaction evidence="7">
        <text>L-seryl-[protein] + ATP = O-phospho-L-seryl-[protein] + ADP + H(+)</text>
        <dbReference type="Rhea" id="RHEA:17989"/>
        <dbReference type="Rhea" id="RHEA-COMP:9863"/>
        <dbReference type="Rhea" id="RHEA-COMP:11604"/>
        <dbReference type="ChEBI" id="CHEBI:15378"/>
        <dbReference type="ChEBI" id="CHEBI:29999"/>
        <dbReference type="ChEBI" id="CHEBI:30616"/>
        <dbReference type="ChEBI" id="CHEBI:83421"/>
        <dbReference type="ChEBI" id="CHEBI:456216"/>
        <dbReference type="EC" id="2.7.11.24"/>
    </reaction>
    <physiologicalReaction direction="left-to-right" evidence="7">
        <dbReference type="Rhea" id="RHEA:17990"/>
    </physiologicalReaction>
</comment>
<dbReference type="CDD" id="cd00180">
    <property type="entry name" value="PKc"/>
    <property type="match status" value="1"/>
</dbReference>
<feature type="region of interest" description="Disordered" evidence="8">
    <location>
        <begin position="427"/>
        <end position="501"/>
    </location>
</feature>
<dbReference type="InterPro" id="IPR050538">
    <property type="entry name" value="MAP_kinase_kinase_kinase"/>
</dbReference>
<dbReference type="AlphaFoldDB" id="A0A9P8RUA5"/>
<gene>
    <name evidence="10" type="ORF">GP486_000064</name>
</gene>
<feature type="compositionally biased region" description="Gly residues" evidence="8">
    <location>
        <begin position="445"/>
        <end position="458"/>
    </location>
</feature>
<comment type="caution">
    <text evidence="10">The sequence shown here is derived from an EMBL/GenBank/DDBJ whole genome shotgun (WGS) entry which is preliminary data.</text>
</comment>
<comment type="catalytic activity">
    <reaction evidence="6">
        <text>L-threonyl-[protein] + ATP = O-phospho-L-threonyl-[protein] + ADP + H(+)</text>
        <dbReference type="Rhea" id="RHEA:46608"/>
        <dbReference type="Rhea" id="RHEA-COMP:11060"/>
        <dbReference type="Rhea" id="RHEA-COMP:11605"/>
        <dbReference type="ChEBI" id="CHEBI:15378"/>
        <dbReference type="ChEBI" id="CHEBI:30013"/>
        <dbReference type="ChEBI" id="CHEBI:30616"/>
        <dbReference type="ChEBI" id="CHEBI:61977"/>
        <dbReference type="ChEBI" id="CHEBI:456216"/>
        <dbReference type="EC" id="2.7.11.24"/>
    </reaction>
    <physiologicalReaction direction="left-to-right" evidence="6">
        <dbReference type="Rhea" id="RHEA:46609"/>
    </physiologicalReaction>
</comment>
<dbReference type="SMART" id="SM00220">
    <property type="entry name" value="S_TKc"/>
    <property type="match status" value="1"/>
</dbReference>
<dbReference type="PANTHER" id="PTHR48016:SF56">
    <property type="entry name" value="MAPKK KINASE"/>
    <property type="match status" value="1"/>
</dbReference>
<keyword evidence="2" id="KW-0808">Transferase</keyword>
<evidence type="ECO:0000313" key="11">
    <source>
        <dbReference type="Proteomes" id="UP000750711"/>
    </source>
</evidence>
<dbReference type="EC" id="2.7.11.24" evidence="1"/>
<evidence type="ECO:0000256" key="6">
    <source>
        <dbReference type="ARBA" id="ARBA00047919"/>
    </source>
</evidence>
<dbReference type="Gene3D" id="1.10.510.10">
    <property type="entry name" value="Transferase(Phosphotransferase) domain 1"/>
    <property type="match status" value="1"/>
</dbReference>
<organism evidence="10 11">
    <name type="scientific">Trichoglossum hirsutum</name>
    <dbReference type="NCBI Taxonomy" id="265104"/>
    <lineage>
        <taxon>Eukaryota</taxon>
        <taxon>Fungi</taxon>
        <taxon>Dikarya</taxon>
        <taxon>Ascomycota</taxon>
        <taxon>Pezizomycotina</taxon>
        <taxon>Geoglossomycetes</taxon>
        <taxon>Geoglossales</taxon>
        <taxon>Geoglossaceae</taxon>
        <taxon>Trichoglossum</taxon>
    </lineage>
</organism>
<evidence type="ECO:0000256" key="5">
    <source>
        <dbReference type="ARBA" id="ARBA00022840"/>
    </source>
</evidence>
<evidence type="ECO:0000313" key="10">
    <source>
        <dbReference type="EMBL" id="KAH0566523.1"/>
    </source>
</evidence>
<feature type="compositionally biased region" description="Polar residues" evidence="8">
    <location>
        <begin position="473"/>
        <end position="494"/>
    </location>
</feature>